<protein>
    <submittedName>
        <fullName evidence="1">Uncharacterized protein</fullName>
    </submittedName>
</protein>
<dbReference type="Proteomes" id="UP000480854">
    <property type="component" value="Unassembled WGS sequence"/>
</dbReference>
<organism evidence="1 2">
    <name type="scientific">Roseomonas genomospecies 6</name>
    <dbReference type="NCBI Taxonomy" id="214106"/>
    <lineage>
        <taxon>Bacteria</taxon>
        <taxon>Pseudomonadati</taxon>
        <taxon>Pseudomonadota</taxon>
        <taxon>Alphaproteobacteria</taxon>
        <taxon>Acetobacterales</taxon>
        <taxon>Roseomonadaceae</taxon>
        <taxon>Roseomonas</taxon>
    </lineage>
</organism>
<dbReference type="OrthoDB" id="7307463at2"/>
<comment type="caution">
    <text evidence="1">The sequence shown here is derived from an EMBL/GenBank/DDBJ whole genome shotgun (WGS) entry which is preliminary data.</text>
</comment>
<dbReference type="EMBL" id="QOKW01000032">
    <property type="protein sequence ID" value="KAA0676631.1"/>
    <property type="molecule type" value="Genomic_DNA"/>
</dbReference>
<sequence length="61" mass="7057">MSALDQCLERMAHLDRADRLLNEVRVYNTRTPIREALAQHRALLTEARRHIESARTMLGDA</sequence>
<name>A0A9W7KP76_9PROT</name>
<accession>A0A9W7KP76</accession>
<dbReference type="AlphaFoldDB" id="A0A9W7KP76"/>
<evidence type="ECO:0000313" key="1">
    <source>
        <dbReference type="EMBL" id="KAA0676631.1"/>
    </source>
</evidence>
<proteinExistence type="predicted"/>
<evidence type="ECO:0000313" key="2">
    <source>
        <dbReference type="Proteomes" id="UP000480854"/>
    </source>
</evidence>
<gene>
    <name evidence="1" type="ORF">DS843_26540</name>
</gene>
<reference evidence="1 2" key="1">
    <citation type="submission" date="2018-07" db="EMBL/GenBank/DDBJ databases">
        <title>Genome sequence of Azospirillum sp. ATCC 49961.</title>
        <authorList>
            <person name="Sant'Anna F.H."/>
            <person name="Baldani J.I."/>
            <person name="Zilli J.E."/>
            <person name="Reis V.M."/>
            <person name="Hartmann A."/>
            <person name="Cruz L."/>
            <person name="de Souza E.M."/>
            <person name="de Oliveira Pedrosa F."/>
            <person name="Passaglia L.M.P."/>
        </authorList>
    </citation>
    <scope>NUCLEOTIDE SEQUENCE [LARGE SCALE GENOMIC DNA]</scope>
    <source>
        <strain evidence="1 2">ATCC 49961</strain>
    </source>
</reference>
<keyword evidence="2" id="KW-1185">Reference proteome</keyword>
<dbReference type="RefSeq" id="WP_149471849.1">
    <property type="nucleotide sequence ID" value="NZ_QOKW01000032.1"/>
</dbReference>